<dbReference type="EMBL" id="VJMJ01000064">
    <property type="protein sequence ID" value="KAF0739390.1"/>
    <property type="molecule type" value="Genomic_DNA"/>
</dbReference>
<dbReference type="AlphaFoldDB" id="A0A6G0XH37"/>
<gene>
    <name evidence="1" type="ORF">Ae201684_004959</name>
</gene>
<name>A0A6G0XH37_9STRA</name>
<organism evidence="1 2">
    <name type="scientific">Aphanomyces euteiches</name>
    <dbReference type="NCBI Taxonomy" id="100861"/>
    <lineage>
        <taxon>Eukaryota</taxon>
        <taxon>Sar</taxon>
        <taxon>Stramenopiles</taxon>
        <taxon>Oomycota</taxon>
        <taxon>Saprolegniomycetes</taxon>
        <taxon>Saprolegniales</taxon>
        <taxon>Verrucalvaceae</taxon>
        <taxon>Aphanomyces</taxon>
    </lineage>
</organism>
<dbReference type="VEuPathDB" id="FungiDB:AeMF1_016168"/>
<evidence type="ECO:0000313" key="1">
    <source>
        <dbReference type="EMBL" id="KAF0739390.1"/>
    </source>
</evidence>
<protein>
    <submittedName>
        <fullName evidence="1">Uncharacterized protein</fullName>
    </submittedName>
</protein>
<reference evidence="1 2" key="1">
    <citation type="submission" date="2019-07" db="EMBL/GenBank/DDBJ databases">
        <title>Genomics analysis of Aphanomyces spp. identifies a new class of oomycete effector associated with host adaptation.</title>
        <authorList>
            <person name="Gaulin E."/>
        </authorList>
    </citation>
    <scope>NUCLEOTIDE SEQUENCE [LARGE SCALE GENOMIC DNA]</scope>
    <source>
        <strain evidence="1 2">ATCC 201684</strain>
    </source>
</reference>
<dbReference type="Proteomes" id="UP000481153">
    <property type="component" value="Unassembled WGS sequence"/>
</dbReference>
<evidence type="ECO:0000313" key="2">
    <source>
        <dbReference type="Proteomes" id="UP000481153"/>
    </source>
</evidence>
<keyword evidence="2" id="KW-1185">Reference proteome</keyword>
<comment type="caution">
    <text evidence="1">The sequence shown here is derived from an EMBL/GenBank/DDBJ whole genome shotgun (WGS) entry which is preliminary data.</text>
</comment>
<accession>A0A6G0XH37</accession>
<proteinExistence type="predicted"/>
<sequence>MSSTPRWMLSDELILSSGGVIYSDDAALFLESFTEGERALLADCNQMRNYGRPGYEYEWAPTEHTAAFEASMGHPSSLQLAEVSPQGAITIWTPRVELLGAVGLIGLTLALLVARRKAVNAAAQDAADFPDDYNPSDDFYQPLLE</sequence>